<gene>
    <name evidence="8" type="ORF">IR135_04620</name>
</gene>
<feature type="transmembrane region" description="Helical" evidence="6">
    <location>
        <begin position="52"/>
        <end position="75"/>
    </location>
</feature>
<name>A0ABR9XXH6_9STAP</name>
<evidence type="ECO:0000256" key="6">
    <source>
        <dbReference type="SAM" id="Phobius"/>
    </source>
</evidence>
<feature type="transmembrane region" description="Helical" evidence="6">
    <location>
        <begin position="372"/>
        <end position="392"/>
    </location>
</feature>
<dbReference type="EMBL" id="JADGLW010000003">
    <property type="protein sequence ID" value="MBF0753543.1"/>
    <property type="molecule type" value="Genomic_DNA"/>
</dbReference>
<keyword evidence="4 6" id="KW-1133">Transmembrane helix</keyword>
<proteinExistence type="predicted"/>
<feature type="transmembrane region" description="Helical" evidence="6">
    <location>
        <begin position="253"/>
        <end position="276"/>
    </location>
</feature>
<dbReference type="PANTHER" id="PTHR23523">
    <property type="match status" value="1"/>
</dbReference>
<keyword evidence="3 6" id="KW-0812">Transmembrane</keyword>
<keyword evidence="9" id="KW-1185">Reference proteome</keyword>
<comment type="subcellular location">
    <subcellularLocation>
        <location evidence="1">Cell membrane</location>
        <topology evidence="1">Multi-pass membrane protein</topology>
    </subcellularLocation>
</comment>
<keyword evidence="2" id="KW-0813">Transport</keyword>
<dbReference type="PROSITE" id="PS50850">
    <property type="entry name" value="MFS"/>
    <property type="match status" value="1"/>
</dbReference>
<evidence type="ECO:0000256" key="5">
    <source>
        <dbReference type="ARBA" id="ARBA00023136"/>
    </source>
</evidence>
<feature type="transmembrane region" description="Helical" evidence="6">
    <location>
        <begin position="218"/>
        <end position="241"/>
    </location>
</feature>
<evidence type="ECO:0000313" key="9">
    <source>
        <dbReference type="Proteomes" id="UP000647980"/>
    </source>
</evidence>
<dbReference type="Proteomes" id="UP000647980">
    <property type="component" value="Unassembled WGS sequence"/>
</dbReference>
<protein>
    <submittedName>
        <fullName evidence="8">MFS transporter</fullName>
    </submittedName>
</protein>
<evidence type="ECO:0000259" key="7">
    <source>
        <dbReference type="PROSITE" id="PS50850"/>
    </source>
</evidence>
<dbReference type="InterPro" id="IPR011701">
    <property type="entry name" value="MFS"/>
</dbReference>
<reference evidence="8 9" key="1">
    <citation type="submission" date="2020-10" db="EMBL/GenBank/DDBJ databases">
        <title>Mouse Oral microbiota.</title>
        <authorList>
            <person name="Joseph S."/>
            <person name="Aduse-Opoku J."/>
        </authorList>
    </citation>
    <scope>NUCLEOTIDE SEQUENCE [LARGE SCALE GENOMIC DNA]</scope>
    <source>
        <strain evidence="8 9">19428wE5_W307</strain>
    </source>
</reference>
<feature type="transmembrane region" description="Helical" evidence="6">
    <location>
        <begin position="177"/>
        <end position="197"/>
    </location>
</feature>
<organism evidence="8 9">
    <name type="scientific">Jeotgalicoccus nanhaiensis</name>
    <dbReference type="NCBI Taxonomy" id="568603"/>
    <lineage>
        <taxon>Bacteria</taxon>
        <taxon>Bacillati</taxon>
        <taxon>Bacillota</taxon>
        <taxon>Bacilli</taxon>
        <taxon>Bacillales</taxon>
        <taxon>Staphylococcaceae</taxon>
        <taxon>Jeotgalicoccus</taxon>
    </lineage>
</organism>
<dbReference type="Gene3D" id="1.20.1250.20">
    <property type="entry name" value="MFS general substrate transporter like domains"/>
    <property type="match status" value="2"/>
</dbReference>
<dbReference type="Pfam" id="PF07690">
    <property type="entry name" value="MFS_1"/>
    <property type="match status" value="1"/>
</dbReference>
<sequence>MLLNNRIDQPLLNSRNLRWLLIIGVILVGANLRVPLTSAGALVSFIRDDFGISNALAGAITTLPLIAFALLSPFAPKIANKIGMERTIAISLALLIIGILIRSAGAIELLFTGTLLVGLGIAVGNVLIPGIIKMNFPFKIGLMTGLYAIAMNVFGALGSGLSIPIATSGSFGWRGSLVIWSGLVLITLLIWLPQLMKKHDAKKKINNQKIGGMLRSPLAWKITVFMGAQSLIFYTLITWLPTILTANGYDIHLAGWGVFIFQFASIPFTFIIPVIADRMKNQVMLAFVCSGLILAGIIGLLAGLSELSMLWVVFLGIGNGSAFSLSMMFFTLRTKDGYEAAELSGMAQSLGYLLAAVGPVLVGGLQDITGSWTPPLAMMALFAIVMLIMGVASGKNKQVSGNL</sequence>
<feature type="transmembrane region" description="Helical" evidence="6">
    <location>
        <begin position="87"/>
        <end position="104"/>
    </location>
</feature>
<feature type="transmembrane region" description="Helical" evidence="6">
    <location>
        <begin position="110"/>
        <end position="132"/>
    </location>
</feature>
<feature type="transmembrane region" description="Helical" evidence="6">
    <location>
        <begin position="144"/>
        <end position="165"/>
    </location>
</feature>
<evidence type="ECO:0000256" key="4">
    <source>
        <dbReference type="ARBA" id="ARBA00022989"/>
    </source>
</evidence>
<comment type="caution">
    <text evidence="8">The sequence shown here is derived from an EMBL/GenBank/DDBJ whole genome shotgun (WGS) entry which is preliminary data.</text>
</comment>
<evidence type="ECO:0000256" key="2">
    <source>
        <dbReference type="ARBA" id="ARBA00022448"/>
    </source>
</evidence>
<evidence type="ECO:0000313" key="8">
    <source>
        <dbReference type="EMBL" id="MBF0753543.1"/>
    </source>
</evidence>
<dbReference type="CDD" id="cd17339">
    <property type="entry name" value="MFS_NIMT_CynX_like"/>
    <property type="match status" value="1"/>
</dbReference>
<accession>A0ABR9XXH6</accession>
<feature type="transmembrane region" description="Helical" evidence="6">
    <location>
        <begin position="20"/>
        <end position="46"/>
    </location>
</feature>
<dbReference type="InterPro" id="IPR020846">
    <property type="entry name" value="MFS_dom"/>
</dbReference>
<feature type="transmembrane region" description="Helical" evidence="6">
    <location>
        <begin position="350"/>
        <end position="366"/>
    </location>
</feature>
<feature type="transmembrane region" description="Helical" evidence="6">
    <location>
        <begin position="283"/>
        <end position="304"/>
    </location>
</feature>
<dbReference type="SUPFAM" id="SSF103473">
    <property type="entry name" value="MFS general substrate transporter"/>
    <property type="match status" value="1"/>
</dbReference>
<dbReference type="InterPro" id="IPR052524">
    <property type="entry name" value="MFS_Cyanate_Porter"/>
</dbReference>
<feature type="domain" description="Major facilitator superfamily (MFS) profile" evidence="7">
    <location>
        <begin position="17"/>
        <end position="398"/>
    </location>
</feature>
<dbReference type="InterPro" id="IPR036259">
    <property type="entry name" value="MFS_trans_sf"/>
</dbReference>
<keyword evidence="5 6" id="KW-0472">Membrane</keyword>
<evidence type="ECO:0000256" key="1">
    <source>
        <dbReference type="ARBA" id="ARBA00004651"/>
    </source>
</evidence>
<dbReference type="PANTHER" id="PTHR23523:SF2">
    <property type="entry name" value="2-NITROIMIDAZOLE TRANSPORTER"/>
    <property type="match status" value="1"/>
</dbReference>
<feature type="transmembrane region" description="Helical" evidence="6">
    <location>
        <begin position="310"/>
        <end position="330"/>
    </location>
</feature>
<evidence type="ECO:0000256" key="3">
    <source>
        <dbReference type="ARBA" id="ARBA00022692"/>
    </source>
</evidence>